<reference evidence="2 3" key="1">
    <citation type="submission" date="2020-08" db="EMBL/GenBank/DDBJ databases">
        <title>Sequencing the genomes of 1000 actinobacteria strains.</title>
        <authorList>
            <person name="Klenk H.-P."/>
        </authorList>
    </citation>
    <scope>NUCLEOTIDE SEQUENCE [LARGE SCALE GENOMIC DNA]</scope>
    <source>
        <strain evidence="2 3">DSM 43150</strain>
    </source>
</reference>
<evidence type="ECO:0000313" key="4">
    <source>
        <dbReference type="Proteomes" id="UP000631312"/>
    </source>
</evidence>
<evidence type="ECO:0000313" key="1">
    <source>
        <dbReference type="EMBL" id="GIE45434.1"/>
    </source>
</evidence>
<dbReference type="AlphaFoldDB" id="A0A7W7HKJ6"/>
<dbReference type="EMBL" id="BOMP01000162">
    <property type="protein sequence ID" value="GIE45434.1"/>
    <property type="molecule type" value="Genomic_DNA"/>
</dbReference>
<evidence type="ECO:0000313" key="2">
    <source>
        <dbReference type="EMBL" id="MBB4752243.1"/>
    </source>
</evidence>
<dbReference type="Proteomes" id="UP000590511">
    <property type="component" value="Unassembled WGS sequence"/>
</dbReference>
<dbReference type="EMBL" id="JACHNC010000001">
    <property type="protein sequence ID" value="MBB4752243.1"/>
    <property type="molecule type" value="Genomic_DNA"/>
</dbReference>
<sequence length="70" mass="7963">MTPEQHAVRAEELVAEAEQLYGDLRLDVEADGNVDQMIWGFLDTTVRLGQLHATLALRHPIAEHQETRQQ</sequence>
<proteinExistence type="predicted"/>
<organism evidence="2 3">
    <name type="scientific">Actinoplanes lobatus</name>
    <dbReference type="NCBI Taxonomy" id="113568"/>
    <lineage>
        <taxon>Bacteria</taxon>
        <taxon>Bacillati</taxon>
        <taxon>Actinomycetota</taxon>
        <taxon>Actinomycetes</taxon>
        <taxon>Micromonosporales</taxon>
        <taxon>Micromonosporaceae</taxon>
        <taxon>Actinoplanes</taxon>
    </lineage>
</organism>
<gene>
    <name evidence="1" type="ORF">Alo02nite_83320</name>
    <name evidence="2" type="ORF">BJ964_006404</name>
</gene>
<keyword evidence="4" id="KW-1185">Reference proteome</keyword>
<reference evidence="1 4" key="2">
    <citation type="submission" date="2021-01" db="EMBL/GenBank/DDBJ databases">
        <title>Whole genome shotgun sequence of Actinoplanes lobatus NBRC 12513.</title>
        <authorList>
            <person name="Komaki H."/>
            <person name="Tamura T."/>
        </authorList>
    </citation>
    <scope>NUCLEOTIDE SEQUENCE [LARGE SCALE GENOMIC DNA]</scope>
    <source>
        <strain evidence="1 4">NBRC 12513</strain>
    </source>
</reference>
<protein>
    <submittedName>
        <fullName evidence="2">Uncharacterized protein</fullName>
    </submittedName>
</protein>
<comment type="caution">
    <text evidence="2">The sequence shown here is derived from an EMBL/GenBank/DDBJ whole genome shotgun (WGS) entry which is preliminary data.</text>
</comment>
<dbReference type="Proteomes" id="UP000631312">
    <property type="component" value="Unassembled WGS sequence"/>
</dbReference>
<accession>A0A7W7HKJ6</accession>
<dbReference type="RefSeq" id="WP_188124145.1">
    <property type="nucleotide sequence ID" value="NZ_BOMP01000162.1"/>
</dbReference>
<name>A0A7W7HKJ6_9ACTN</name>
<evidence type="ECO:0000313" key="3">
    <source>
        <dbReference type="Proteomes" id="UP000590511"/>
    </source>
</evidence>